<keyword evidence="11" id="KW-1185">Reference proteome</keyword>
<dbReference type="GO" id="GO:0006294">
    <property type="term" value="P:nucleotide-excision repair, preincision complex assembly"/>
    <property type="evidence" value="ECO:0007669"/>
    <property type="project" value="TreeGrafter"/>
</dbReference>
<protein>
    <recommendedName>
        <fullName evidence="9">General transcription and DNA repair factor IIH subunit TFB5</fullName>
    </recommendedName>
</protein>
<keyword evidence="8 9" id="KW-0539">Nucleus</keyword>
<keyword evidence="7 9" id="KW-0234">DNA repair</keyword>
<evidence type="ECO:0000256" key="1">
    <source>
        <dbReference type="ARBA" id="ARBA00002817"/>
    </source>
</evidence>
<evidence type="ECO:0000313" key="11">
    <source>
        <dbReference type="Proteomes" id="UP000250140"/>
    </source>
</evidence>
<dbReference type="SMART" id="SM01395">
    <property type="entry name" value="Tbf5"/>
    <property type="match status" value="1"/>
</dbReference>
<keyword evidence="4 9" id="KW-0227">DNA damage</keyword>
<dbReference type="FunFam" id="3.30.70.1220:FF:000002">
    <property type="entry name" value="RNA polymerase II transcription factor B subunit 5"/>
    <property type="match status" value="1"/>
</dbReference>
<dbReference type="InterPro" id="IPR035935">
    <property type="entry name" value="TFB5-like_sf"/>
</dbReference>
<comment type="function">
    <text evidence="9">In NER, TFIIH acts by opening DNA around the lesion to allow the excision of the damaged oligonucleotide and its replacement by a new DNA fragment. In transcription, TFIIH has an essential role in transcription initiation. When the pre-initiation complex (PIC) has been established, TFIIH is required for promoter opening and promoter escape.</text>
</comment>
<evidence type="ECO:0000256" key="9">
    <source>
        <dbReference type="RuleBase" id="RU368032"/>
    </source>
</evidence>
<evidence type="ECO:0000256" key="2">
    <source>
        <dbReference type="ARBA" id="ARBA00004123"/>
    </source>
</evidence>
<dbReference type="GO" id="GO:0006367">
    <property type="term" value="P:transcription initiation at RNA polymerase II promoter"/>
    <property type="evidence" value="ECO:0007669"/>
    <property type="project" value="UniProtKB-UniRule"/>
</dbReference>
<dbReference type="SUPFAM" id="SSF142897">
    <property type="entry name" value="TFB5-like"/>
    <property type="match status" value="1"/>
</dbReference>
<keyword evidence="5 9" id="KW-0805">Transcription regulation</keyword>
<dbReference type="OrthoDB" id="354at2759"/>
<evidence type="ECO:0000256" key="5">
    <source>
        <dbReference type="ARBA" id="ARBA00023015"/>
    </source>
</evidence>
<dbReference type="PANTHER" id="PTHR28580:SF1">
    <property type="entry name" value="GENERAL TRANSCRIPTION FACTOR IIH SUBUNIT 5"/>
    <property type="match status" value="1"/>
</dbReference>
<dbReference type="PANTHER" id="PTHR28580">
    <property type="entry name" value="GENERAL TRANSCRIPTION FACTOR IIH SUBUNIT 5"/>
    <property type="match status" value="1"/>
</dbReference>
<evidence type="ECO:0000313" key="10">
    <source>
        <dbReference type="EMBL" id="OCL10078.1"/>
    </source>
</evidence>
<accession>A0A8E2F509</accession>
<evidence type="ECO:0000256" key="3">
    <source>
        <dbReference type="ARBA" id="ARBA00007470"/>
    </source>
</evidence>
<reference evidence="10 11" key="1">
    <citation type="journal article" date="2016" name="Nat. Commun.">
        <title>Ectomycorrhizal ecology is imprinted in the genome of the dominant symbiotic fungus Cenococcum geophilum.</title>
        <authorList>
            <consortium name="DOE Joint Genome Institute"/>
            <person name="Peter M."/>
            <person name="Kohler A."/>
            <person name="Ohm R.A."/>
            <person name="Kuo A."/>
            <person name="Krutzmann J."/>
            <person name="Morin E."/>
            <person name="Arend M."/>
            <person name="Barry K.W."/>
            <person name="Binder M."/>
            <person name="Choi C."/>
            <person name="Clum A."/>
            <person name="Copeland A."/>
            <person name="Grisel N."/>
            <person name="Haridas S."/>
            <person name="Kipfer T."/>
            <person name="LaButti K."/>
            <person name="Lindquist E."/>
            <person name="Lipzen A."/>
            <person name="Maire R."/>
            <person name="Meier B."/>
            <person name="Mihaltcheva S."/>
            <person name="Molinier V."/>
            <person name="Murat C."/>
            <person name="Poggeler S."/>
            <person name="Quandt C.A."/>
            <person name="Sperisen C."/>
            <person name="Tritt A."/>
            <person name="Tisserant E."/>
            <person name="Crous P.W."/>
            <person name="Henrissat B."/>
            <person name="Nehls U."/>
            <person name="Egli S."/>
            <person name="Spatafora J.W."/>
            <person name="Grigoriev I.V."/>
            <person name="Martin F.M."/>
        </authorList>
    </citation>
    <scope>NUCLEOTIDE SEQUENCE [LARGE SCALE GENOMIC DNA]</scope>
    <source>
        <strain evidence="10 11">CBS 207.34</strain>
    </source>
</reference>
<evidence type="ECO:0000256" key="6">
    <source>
        <dbReference type="ARBA" id="ARBA00023163"/>
    </source>
</evidence>
<dbReference type="Pfam" id="PF06331">
    <property type="entry name" value="Tfb5"/>
    <property type="match status" value="1"/>
</dbReference>
<comment type="function">
    <text evidence="1">Component of the general transcription and DNA repair factor IIH (TFIIH) core complex, which is involved in general and transcription-coupled nucleotide excision repair (NER) of damaged DNA and, when complexed to TFIIK, in RNA transcription by RNA polymerase II. In NER, TFIIH acts by opening DNA around the lesion to allow the excision of the damaged oligonucleotide and its replacement by a new DNA fragment. In transcription, TFIIH has an essential role in transcription initiation. When the pre-initiation complex (PIC) has been established, TFIIH is required for promoter opening and promoter escape. Phosphorylation of the C-terminal tail (CTD) of the largest subunit of RNA polymerase II by the kinase module TFIIK controls the initiation of transcription.</text>
</comment>
<dbReference type="GO" id="GO:0000439">
    <property type="term" value="C:transcription factor TFIIH core complex"/>
    <property type="evidence" value="ECO:0007669"/>
    <property type="project" value="UniProtKB-UniRule"/>
</dbReference>
<proteinExistence type="inferred from homology"/>
<keyword evidence="6 9" id="KW-0804">Transcription</keyword>
<dbReference type="InterPro" id="IPR009400">
    <property type="entry name" value="TFIIH_TTDA/Tfb5"/>
</dbReference>
<evidence type="ECO:0000256" key="4">
    <source>
        <dbReference type="ARBA" id="ARBA00022763"/>
    </source>
</evidence>
<dbReference type="GO" id="GO:0005675">
    <property type="term" value="C:transcription factor TFIIH holo complex"/>
    <property type="evidence" value="ECO:0007669"/>
    <property type="project" value="TreeGrafter"/>
</dbReference>
<name>A0A8E2F509_9PEZI</name>
<dbReference type="Proteomes" id="UP000250140">
    <property type="component" value="Unassembled WGS sequence"/>
</dbReference>
<evidence type="ECO:0000256" key="8">
    <source>
        <dbReference type="ARBA" id="ARBA00023242"/>
    </source>
</evidence>
<dbReference type="Gene3D" id="3.30.70.1220">
    <property type="entry name" value="TFB5-like"/>
    <property type="match status" value="1"/>
</dbReference>
<dbReference type="AlphaFoldDB" id="A0A8E2F509"/>
<evidence type="ECO:0000256" key="7">
    <source>
        <dbReference type="ARBA" id="ARBA00023204"/>
    </source>
</evidence>
<sequence>MVSMSDQTLQTLPTTHVTYLIFLETTTQSIAILTDISSKLRRCQRPLEVGVLVECDASIKAIIVKLDSERNDIIVEDLDDEHLVIKETKLEELRQRLNQTLKTTLREAESSDSE</sequence>
<dbReference type="EMBL" id="KV749311">
    <property type="protein sequence ID" value="OCL10078.1"/>
    <property type="molecule type" value="Genomic_DNA"/>
</dbReference>
<organism evidence="10 11">
    <name type="scientific">Glonium stellatum</name>
    <dbReference type="NCBI Taxonomy" id="574774"/>
    <lineage>
        <taxon>Eukaryota</taxon>
        <taxon>Fungi</taxon>
        <taxon>Dikarya</taxon>
        <taxon>Ascomycota</taxon>
        <taxon>Pezizomycotina</taxon>
        <taxon>Dothideomycetes</taxon>
        <taxon>Pleosporomycetidae</taxon>
        <taxon>Gloniales</taxon>
        <taxon>Gloniaceae</taxon>
        <taxon>Glonium</taxon>
    </lineage>
</organism>
<comment type="subunit">
    <text evidence="9">Component of the 7-subunit TFIIH core complex.</text>
</comment>
<gene>
    <name evidence="10" type="ORF">AOQ84DRAFT_7380</name>
</gene>
<comment type="subcellular location">
    <subcellularLocation>
        <location evidence="2 9">Nucleus</location>
    </subcellularLocation>
</comment>
<comment type="similarity">
    <text evidence="3 9">Belongs to the TFB5 family.</text>
</comment>